<sequence length="200" mass="23264">MEVAVVFANEKPFSTSQTNPNPIPTDPKPSKLSARLSFIFDQIDAIERERSQKDETLQRIRAWRESKNQKKNAEDEASKSKLGFTEFNSGDSAHLNKENGFELGLGRAESDSGELTQKEVELLKKEVVLVHPWPEWIELMERLFQQNYFDHRRKDEDKMVQDLGFDMSDVVEEGFDFTRDWKTVQTACVNFGKDRFDILR</sequence>
<keyword evidence="3" id="KW-1185">Reference proteome</keyword>
<dbReference type="AlphaFoldDB" id="A0AAP0XAZ7"/>
<feature type="compositionally biased region" description="Basic and acidic residues" evidence="1">
    <location>
        <begin position="66"/>
        <end position="79"/>
    </location>
</feature>
<reference evidence="2 3" key="1">
    <citation type="journal article" date="2024" name="Plant J.">
        <title>Genome sequences and population genomics reveal climatic adaptation and genomic divergence between two closely related sweetgum species.</title>
        <authorList>
            <person name="Xu W.Q."/>
            <person name="Ren C.Q."/>
            <person name="Zhang X.Y."/>
            <person name="Comes H.P."/>
            <person name="Liu X.H."/>
            <person name="Li Y.G."/>
            <person name="Kettle C.J."/>
            <person name="Jalonen R."/>
            <person name="Gaisberger H."/>
            <person name="Ma Y.Z."/>
            <person name="Qiu Y.X."/>
        </authorList>
    </citation>
    <scope>NUCLEOTIDE SEQUENCE [LARGE SCALE GENOMIC DNA]</scope>
    <source>
        <strain evidence="2">Hangzhou</strain>
    </source>
</reference>
<accession>A0AAP0XAZ7</accession>
<comment type="caution">
    <text evidence="2">The sequence shown here is derived from an EMBL/GenBank/DDBJ whole genome shotgun (WGS) entry which is preliminary data.</text>
</comment>
<evidence type="ECO:0000313" key="2">
    <source>
        <dbReference type="EMBL" id="KAK9292840.1"/>
    </source>
</evidence>
<protein>
    <submittedName>
        <fullName evidence="2">Uncharacterized protein</fullName>
    </submittedName>
</protein>
<evidence type="ECO:0000313" key="3">
    <source>
        <dbReference type="Proteomes" id="UP001415857"/>
    </source>
</evidence>
<gene>
    <name evidence="2" type="ORF">L1049_020820</name>
</gene>
<evidence type="ECO:0000256" key="1">
    <source>
        <dbReference type="SAM" id="MobiDB-lite"/>
    </source>
</evidence>
<feature type="region of interest" description="Disordered" evidence="1">
    <location>
        <begin position="1"/>
        <end position="31"/>
    </location>
</feature>
<feature type="region of interest" description="Disordered" evidence="1">
    <location>
        <begin position="66"/>
        <end position="91"/>
    </location>
</feature>
<dbReference type="EMBL" id="JBBPBK010000001">
    <property type="protein sequence ID" value="KAK9292840.1"/>
    <property type="molecule type" value="Genomic_DNA"/>
</dbReference>
<name>A0AAP0XAZ7_LIQFO</name>
<dbReference type="Proteomes" id="UP001415857">
    <property type="component" value="Unassembled WGS sequence"/>
</dbReference>
<organism evidence="2 3">
    <name type="scientific">Liquidambar formosana</name>
    <name type="common">Formosan gum</name>
    <dbReference type="NCBI Taxonomy" id="63359"/>
    <lineage>
        <taxon>Eukaryota</taxon>
        <taxon>Viridiplantae</taxon>
        <taxon>Streptophyta</taxon>
        <taxon>Embryophyta</taxon>
        <taxon>Tracheophyta</taxon>
        <taxon>Spermatophyta</taxon>
        <taxon>Magnoliopsida</taxon>
        <taxon>eudicotyledons</taxon>
        <taxon>Gunneridae</taxon>
        <taxon>Pentapetalae</taxon>
        <taxon>Saxifragales</taxon>
        <taxon>Altingiaceae</taxon>
        <taxon>Liquidambar</taxon>
    </lineage>
</organism>
<proteinExistence type="predicted"/>